<dbReference type="Gene3D" id="3.10.20.280">
    <property type="entry name" value="RnfH-like"/>
    <property type="match status" value="1"/>
</dbReference>
<dbReference type="EMBL" id="JAOANI010000012">
    <property type="protein sequence ID" value="MCT7358049.1"/>
    <property type="molecule type" value="Genomic_DNA"/>
</dbReference>
<dbReference type="PANTHER" id="PTHR37483:SF1">
    <property type="entry name" value="UPF0125 PROTEIN RATB"/>
    <property type="match status" value="1"/>
</dbReference>
<reference evidence="3" key="1">
    <citation type="journal article" date="2022" name="Front. Microbiol.">
        <title>Genome-based taxonomic rearrangement of Oceanobacter-related bacteria including the description of Thalassolituus hydrocarbonoclasticus sp. nov. and Thalassolituus pacificus sp. nov. and emended description of the genus Thalassolituus.</title>
        <authorList>
            <person name="Dong C."/>
            <person name="Wei L."/>
            <person name="Wang J."/>
            <person name="Lai Q."/>
            <person name="Huang Z."/>
            <person name="Shao Z."/>
        </authorList>
    </citation>
    <scope>NUCLEOTIDE SEQUENCE</scope>
    <source>
        <strain evidence="3">59MF3M-4</strain>
    </source>
</reference>
<evidence type="ECO:0000256" key="2">
    <source>
        <dbReference type="HAMAP-Rule" id="MF_00460"/>
    </source>
</evidence>
<evidence type="ECO:0000313" key="4">
    <source>
        <dbReference type="Proteomes" id="UP001147830"/>
    </source>
</evidence>
<dbReference type="PANTHER" id="PTHR37483">
    <property type="entry name" value="UPF0125 PROTEIN RATB"/>
    <property type="match status" value="1"/>
</dbReference>
<dbReference type="HAMAP" id="MF_00460">
    <property type="entry name" value="UPF0125_RnfH"/>
    <property type="match status" value="1"/>
</dbReference>
<name>A0A9X2WD21_9GAMM</name>
<gene>
    <name evidence="3" type="ORF">NYR02_03305</name>
</gene>
<comment type="caution">
    <text evidence="3">The sequence shown here is derived from an EMBL/GenBank/DDBJ whole genome shotgun (WGS) entry which is preliminary data.</text>
</comment>
<dbReference type="InterPro" id="IPR016155">
    <property type="entry name" value="Mopterin_synth/thiamin_S_b"/>
</dbReference>
<evidence type="ECO:0000256" key="1">
    <source>
        <dbReference type="ARBA" id="ARBA00010645"/>
    </source>
</evidence>
<sequence length="97" mass="10779">MADMIRVEVAYALPHKQKILSVEVEEGTSMLDAVRQSGIEAEFPELVLAEAKFGIFGKASRAPESDVVREGERIEIYRPLLIDPKQARANRAAKAQK</sequence>
<organism evidence="3 4">
    <name type="scientific">Thalassolituus pacificus</name>
    <dbReference type="NCBI Taxonomy" id="2975440"/>
    <lineage>
        <taxon>Bacteria</taxon>
        <taxon>Pseudomonadati</taxon>
        <taxon>Pseudomonadota</taxon>
        <taxon>Gammaproteobacteria</taxon>
        <taxon>Oceanospirillales</taxon>
        <taxon>Oceanospirillaceae</taxon>
        <taxon>Thalassolituus</taxon>
    </lineage>
</organism>
<accession>A0A9X2WD21</accession>
<proteinExistence type="inferred from homology"/>
<comment type="similarity">
    <text evidence="1 2">Belongs to the UPF0125 (RnfH) family.</text>
</comment>
<dbReference type="InterPro" id="IPR037021">
    <property type="entry name" value="RnfH_sf"/>
</dbReference>
<dbReference type="Proteomes" id="UP001147830">
    <property type="component" value="Unassembled WGS sequence"/>
</dbReference>
<reference evidence="3" key="2">
    <citation type="submission" date="2022-08" db="EMBL/GenBank/DDBJ databases">
        <authorList>
            <person name="Dong C."/>
        </authorList>
    </citation>
    <scope>NUCLEOTIDE SEQUENCE</scope>
    <source>
        <strain evidence="3">59MF3M-4</strain>
    </source>
</reference>
<protein>
    <recommendedName>
        <fullName evidence="2">UPF0125 protein NYR02_03305</fullName>
    </recommendedName>
</protein>
<dbReference type="RefSeq" id="WP_260974973.1">
    <property type="nucleotide sequence ID" value="NZ_JAOANI010000012.1"/>
</dbReference>
<keyword evidence="4" id="KW-1185">Reference proteome</keyword>
<dbReference type="SUPFAM" id="SSF54285">
    <property type="entry name" value="MoaD/ThiS"/>
    <property type="match status" value="1"/>
</dbReference>
<dbReference type="NCBIfam" id="NF002490">
    <property type="entry name" value="PRK01777.1"/>
    <property type="match status" value="1"/>
</dbReference>
<dbReference type="AlphaFoldDB" id="A0A9X2WD21"/>
<dbReference type="InterPro" id="IPR005346">
    <property type="entry name" value="RnfH"/>
</dbReference>
<dbReference type="Pfam" id="PF03658">
    <property type="entry name" value="Ub-RnfH"/>
    <property type="match status" value="1"/>
</dbReference>
<evidence type="ECO:0000313" key="3">
    <source>
        <dbReference type="EMBL" id="MCT7358049.1"/>
    </source>
</evidence>